<dbReference type="OrthoDB" id="611136at2"/>
<proteinExistence type="predicted"/>
<dbReference type="InterPro" id="IPR011990">
    <property type="entry name" value="TPR-like_helical_dom_sf"/>
</dbReference>
<dbReference type="InterPro" id="IPR033985">
    <property type="entry name" value="SusD-like_N"/>
</dbReference>
<dbReference type="AlphaFoldDB" id="A0A5C6M171"/>
<evidence type="ECO:0000313" key="3">
    <source>
        <dbReference type="Proteomes" id="UP000318815"/>
    </source>
</evidence>
<comment type="caution">
    <text evidence="2">The sequence shown here is derived from an EMBL/GenBank/DDBJ whole genome shotgun (WGS) entry which is preliminary data.</text>
</comment>
<gene>
    <name evidence="2" type="ORF">FEF09_01645</name>
</gene>
<evidence type="ECO:0000259" key="1">
    <source>
        <dbReference type="Pfam" id="PF14322"/>
    </source>
</evidence>
<keyword evidence="3" id="KW-1185">Reference proteome</keyword>
<reference evidence="2 3" key="1">
    <citation type="submission" date="2019-08" db="EMBL/GenBank/DDBJ databases">
        <title>Whole genome sequencing of chitin degrading bacteria Chitinophaga pinensis YS16.</title>
        <authorList>
            <person name="Singh R.P."/>
            <person name="Manchanda G."/>
            <person name="Maurya I.K."/>
            <person name="Joshi N.K."/>
            <person name="Srivastava A.K."/>
        </authorList>
    </citation>
    <scope>NUCLEOTIDE SEQUENCE [LARGE SCALE GENOMIC DNA]</scope>
    <source>
        <strain evidence="2 3">YS-16</strain>
    </source>
</reference>
<dbReference type="Proteomes" id="UP000318815">
    <property type="component" value="Unassembled WGS sequence"/>
</dbReference>
<dbReference type="EMBL" id="VOHS01000001">
    <property type="protein sequence ID" value="TWW02537.1"/>
    <property type="molecule type" value="Genomic_DNA"/>
</dbReference>
<dbReference type="Pfam" id="PF14322">
    <property type="entry name" value="SusD-like_3"/>
    <property type="match status" value="1"/>
</dbReference>
<dbReference type="Gene3D" id="1.25.40.390">
    <property type="match status" value="2"/>
</dbReference>
<name>A0A5C6M171_9BACT</name>
<dbReference type="SUPFAM" id="SSF48452">
    <property type="entry name" value="TPR-like"/>
    <property type="match status" value="1"/>
</dbReference>
<evidence type="ECO:0000313" key="2">
    <source>
        <dbReference type="EMBL" id="TWW02537.1"/>
    </source>
</evidence>
<dbReference type="RefSeq" id="WP_146303257.1">
    <property type="nucleotide sequence ID" value="NZ_VOHS01000001.1"/>
</dbReference>
<accession>A0A5C6M171</accession>
<organism evidence="2 3">
    <name type="scientific">Chitinophaga pinensis</name>
    <dbReference type="NCBI Taxonomy" id="79329"/>
    <lineage>
        <taxon>Bacteria</taxon>
        <taxon>Pseudomonadati</taxon>
        <taxon>Bacteroidota</taxon>
        <taxon>Chitinophagia</taxon>
        <taxon>Chitinophagales</taxon>
        <taxon>Chitinophagaceae</taxon>
        <taxon>Chitinophaga</taxon>
    </lineage>
</organism>
<feature type="domain" description="SusD-like N-terminal" evidence="1">
    <location>
        <begin position="221"/>
        <end position="333"/>
    </location>
</feature>
<protein>
    <recommendedName>
        <fullName evidence="1">SusD-like N-terminal domain-containing protein</fullName>
    </recommendedName>
</protein>
<sequence length="513" mass="56853">MPDLVVKVWDATGWDVAHPRGGEAGEAKVQLFASKKDYLEAKPAYTATTGESGSAVFMDVTPGKYFILAFKGEMTNIWNDGTGHTMVSDTLFQSETEIKNPQTPLQSGAMPGDFRFSDLNGDMMISADDVAEIPFLTYDIKKDGDARAEVIIGYKSNSKSTLYTTTDQAQSALYTVISRVGTVHTALTMLDGVLSDDADCNFVNDLCPYDKFTFNPNTAASAYIWTSYIDNILELNKILSSLQQISGDNSAMIAQARVYRAFINLELHTYFGQLPILKNSKMGVDVKRASWEETRAFIKAELNAVLPTLPAIAPASTTGYITSYAAHMLLARLAFQESDIESILSHTDAVINSKAYELVDYSTVFTTPATHEIILNIPVFGTGESPFINYFVRNNVVYKFLPTIRYTEAWLLRGYGKAMANELADIKTAVNTIRARSKKPALDLKNMDEAIAELGLLYKEELYREGFRYAFLVLTNQAAQVLTDKGYKDHHIHLPIPMSVLEVYPGMIQNAGY</sequence>